<comment type="caution">
    <text evidence="2">The sequence shown here is derived from an EMBL/GenBank/DDBJ whole genome shotgun (WGS) entry which is preliminary data.</text>
</comment>
<reference evidence="2" key="1">
    <citation type="submission" date="2021-11" db="EMBL/GenBank/DDBJ databases">
        <authorList>
            <person name="Schell T."/>
        </authorList>
    </citation>
    <scope>NUCLEOTIDE SEQUENCE</scope>
    <source>
        <strain evidence="2">M5</strain>
    </source>
</reference>
<dbReference type="OrthoDB" id="6359036at2759"/>
<dbReference type="EMBL" id="CAKKLH010000063">
    <property type="protein sequence ID" value="CAH0101648.1"/>
    <property type="molecule type" value="Genomic_DNA"/>
</dbReference>
<evidence type="ECO:0000256" key="1">
    <source>
        <dbReference type="SAM" id="MobiDB-lite"/>
    </source>
</evidence>
<dbReference type="AlphaFoldDB" id="A0A8J2RG89"/>
<feature type="region of interest" description="Disordered" evidence="1">
    <location>
        <begin position="1"/>
        <end position="59"/>
    </location>
</feature>
<name>A0A8J2RG89_9CRUS</name>
<gene>
    <name evidence="2" type="ORF">DGAL_LOCUS3986</name>
</gene>
<evidence type="ECO:0000313" key="3">
    <source>
        <dbReference type="Proteomes" id="UP000789390"/>
    </source>
</evidence>
<evidence type="ECO:0000313" key="2">
    <source>
        <dbReference type="EMBL" id="CAH0101648.1"/>
    </source>
</evidence>
<keyword evidence="3" id="KW-1185">Reference proteome</keyword>
<dbReference type="Proteomes" id="UP000789390">
    <property type="component" value="Unassembled WGS sequence"/>
</dbReference>
<organism evidence="2 3">
    <name type="scientific">Daphnia galeata</name>
    <dbReference type="NCBI Taxonomy" id="27404"/>
    <lineage>
        <taxon>Eukaryota</taxon>
        <taxon>Metazoa</taxon>
        <taxon>Ecdysozoa</taxon>
        <taxon>Arthropoda</taxon>
        <taxon>Crustacea</taxon>
        <taxon>Branchiopoda</taxon>
        <taxon>Diplostraca</taxon>
        <taxon>Cladocera</taxon>
        <taxon>Anomopoda</taxon>
        <taxon>Daphniidae</taxon>
        <taxon>Daphnia</taxon>
    </lineage>
</organism>
<feature type="compositionally biased region" description="Low complexity" evidence="1">
    <location>
        <begin position="25"/>
        <end position="36"/>
    </location>
</feature>
<sequence length="345" mass="38814">MAAAHQHSSGGGKRTRFLNRLFPWRSGQRSSSGSRMMSHHKESPGQLFSGSSTSSVRRTSPVDLNLGAESSMGLPLLAGPSSLLVIPSSLPIPRFPDVVEAEPSTISPSHLRRTQRHKEGGTIGFRMTSATVEPSTYRPPTPEKIDREEMSALRNLASELNAALRLSEEENLLLKAKLQTLDEWGLMAGQQEESVLGGSQTAKLDRLIEDLRDIASSQPTSPFSSPFVHRRNMRDLGRILQQRQMELRRLTAELHQTQTELLFTQVELDQVRRCLQRLDQRLLYAEDELDLARQGLLQASISKQRLMQELQTTRGLLMRCWGRVRDLEQQQQQQQQTASNMLEGS</sequence>
<proteinExistence type="predicted"/>
<accession>A0A8J2RG89</accession>
<protein>
    <submittedName>
        <fullName evidence="2">Uncharacterized protein</fullName>
    </submittedName>
</protein>
<feature type="compositionally biased region" description="Low complexity" evidence="1">
    <location>
        <begin position="49"/>
        <end position="59"/>
    </location>
</feature>